<dbReference type="HOGENOM" id="CLU_030006_3_3_12"/>
<dbReference type="AlphaFoldDB" id="E1R919"/>
<dbReference type="KEGG" id="ssm:Spirs_3903"/>
<dbReference type="SUPFAM" id="SSF51695">
    <property type="entry name" value="PLC-like phosphodiesterases"/>
    <property type="match status" value="1"/>
</dbReference>
<feature type="domain" description="GP-PDE" evidence="1">
    <location>
        <begin position="22"/>
        <end position="263"/>
    </location>
</feature>
<dbReference type="GO" id="GO:0008081">
    <property type="term" value="F:phosphoric diester hydrolase activity"/>
    <property type="evidence" value="ECO:0007669"/>
    <property type="project" value="InterPro"/>
</dbReference>
<dbReference type="PANTHER" id="PTHR46211">
    <property type="entry name" value="GLYCEROPHOSPHORYL DIESTER PHOSPHODIESTERASE"/>
    <property type="match status" value="1"/>
</dbReference>
<dbReference type="InterPro" id="IPR017946">
    <property type="entry name" value="PLC-like_Pdiesterase_TIM-brl"/>
</dbReference>
<evidence type="ECO:0000313" key="3">
    <source>
        <dbReference type="Proteomes" id="UP000002318"/>
    </source>
</evidence>
<dbReference type="PANTHER" id="PTHR46211:SF14">
    <property type="entry name" value="GLYCEROPHOSPHODIESTER PHOSPHODIESTERASE"/>
    <property type="match status" value="1"/>
</dbReference>
<reference evidence="2 3" key="1">
    <citation type="journal article" date="2010" name="Stand. Genomic Sci.">
        <title>Complete genome sequence of Spirochaeta smaragdinae type strain (SEBR 4228).</title>
        <authorList>
            <person name="Mavromatis K."/>
            <person name="Yasawong M."/>
            <person name="Chertkov O."/>
            <person name="Lapidus A."/>
            <person name="Lucas S."/>
            <person name="Nolan M."/>
            <person name="Del Rio T.G."/>
            <person name="Tice H."/>
            <person name="Cheng J.F."/>
            <person name="Pitluck S."/>
            <person name="Liolios K."/>
            <person name="Ivanova N."/>
            <person name="Tapia R."/>
            <person name="Han C."/>
            <person name="Bruce D."/>
            <person name="Goodwin L."/>
            <person name="Pati A."/>
            <person name="Chen A."/>
            <person name="Palaniappan K."/>
            <person name="Land M."/>
            <person name="Hauser L."/>
            <person name="Chang Y.J."/>
            <person name="Jeffries C.D."/>
            <person name="Detter J.C."/>
            <person name="Rohde M."/>
            <person name="Brambilla E."/>
            <person name="Spring S."/>
            <person name="Goker M."/>
            <person name="Sikorski J."/>
            <person name="Woyke T."/>
            <person name="Bristow J."/>
            <person name="Eisen J.A."/>
            <person name="Markowitz V."/>
            <person name="Hugenholtz P."/>
            <person name="Klenk H.P."/>
            <person name="Kyrpides N.C."/>
        </authorList>
    </citation>
    <scope>NUCLEOTIDE SEQUENCE [LARGE SCALE GENOMIC DNA]</scope>
    <source>
        <strain evidence="3">DSM 11293 / JCM 15392 / SEBR 4228</strain>
    </source>
</reference>
<name>E1R919_SEDSS</name>
<evidence type="ECO:0000259" key="1">
    <source>
        <dbReference type="PROSITE" id="PS51704"/>
    </source>
</evidence>
<keyword evidence="3" id="KW-1185">Reference proteome</keyword>
<dbReference type="EMBL" id="CP002116">
    <property type="protein sequence ID" value="ADK82988.1"/>
    <property type="molecule type" value="Genomic_DNA"/>
</dbReference>
<dbReference type="GO" id="GO:0006629">
    <property type="term" value="P:lipid metabolic process"/>
    <property type="evidence" value="ECO:0007669"/>
    <property type="project" value="InterPro"/>
</dbReference>
<proteinExistence type="predicted"/>
<organism evidence="2 3">
    <name type="scientific">Sediminispirochaeta smaragdinae (strain DSM 11293 / JCM 15392 / SEBR 4228)</name>
    <name type="common">Spirochaeta smaragdinae</name>
    <dbReference type="NCBI Taxonomy" id="573413"/>
    <lineage>
        <taxon>Bacteria</taxon>
        <taxon>Pseudomonadati</taxon>
        <taxon>Spirochaetota</taxon>
        <taxon>Spirochaetia</taxon>
        <taxon>Spirochaetales</taxon>
        <taxon>Spirochaetaceae</taxon>
        <taxon>Sediminispirochaeta</taxon>
    </lineage>
</organism>
<dbReference type="Gene3D" id="3.20.20.190">
    <property type="entry name" value="Phosphatidylinositol (PI) phosphodiesterase"/>
    <property type="match status" value="1"/>
</dbReference>
<protein>
    <submittedName>
        <fullName evidence="2">Glycerophosphoryl diester phosphodiesterase</fullName>
    </submittedName>
</protein>
<dbReference type="OrthoDB" id="384721at2"/>
<dbReference type="PROSITE" id="PS51704">
    <property type="entry name" value="GP_PDE"/>
    <property type="match status" value="1"/>
</dbReference>
<dbReference type="InterPro" id="IPR030395">
    <property type="entry name" value="GP_PDE_dom"/>
</dbReference>
<evidence type="ECO:0000313" key="2">
    <source>
        <dbReference type="EMBL" id="ADK82988.1"/>
    </source>
</evidence>
<dbReference type="Pfam" id="PF03009">
    <property type="entry name" value="GDPD"/>
    <property type="match status" value="1"/>
</dbReference>
<dbReference type="RefSeq" id="WP_013256447.1">
    <property type="nucleotide sequence ID" value="NC_014364.1"/>
</dbReference>
<dbReference type="STRING" id="573413.Spirs_3903"/>
<gene>
    <name evidence="2" type="ordered locus">Spirs_3903</name>
</gene>
<dbReference type="eggNOG" id="COG0584">
    <property type="taxonomic scope" value="Bacteria"/>
</dbReference>
<dbReference type="Proteomes" id="UP000002318">
    <property type="component" value="Chromosome"/>
</dbReference>
<accession>E1R919</accession>
<sequence>MKPYALAQFSEEHFINQQALRPFLFGHRGYSSRAPENTMSAFRLCADLHIPGIELDVHLTKDGEIVVIHDHNLKRTAGIEAVVEACRLDDLRRADIGSWFSPEFTGELIITLQELFETFSDRFYYDIELKDETRGDSGLASAVVDVIEKSGLEMRCILSSFNPFPLIAARKRSKSIPTAIIYSNDKAVPGILRRGFGKVIASTPILKPDFHQASSFATAWYRRVEGRAVIPWTVDDPASGKMLLHRGVDGLITNDPEIQLKDFGVERVF</sequence>